<gene>
    <name evidence="2" type="ORF">ABL78_6487</name>
</gene>
<sequence length="164" mass="18685">MGGAVARERRRSTARKPAPKLQNEGVYMEAAQMKPASKMDIVKVESRVPTQPKCVEEQNPELTEEMVDALVRSSTDNINSKKRQKDMLENWLLRANYKTSAENDALERHRKSMGALRMALCDKKERVHRPKPEHVRSNSHSRKPRSRSQQSSSMEMPSSVRTAG</sequence>
<dbReference type="VEuPathDB" id="TriTrypDB:Lsey_0257_0070"/>
<feature type="compositionally biased region" description="Low complexity" evidence="1">
    <location>
        <begin position="147"/>
        <end position="164"/>
    </location>
</feature>
<name>A0A0N1I3A2_LEPSE</name>
<evidence type="ECO:0000256" key="1">
    <source>
        <dbReference type="SAM" id="MobiDB-lite"/>
    </source>
</evidence>
<feature type="compositionally biased region" description="Basic residues" evidence="1">
    <location>
        <begin position="137"/>
        <end position="146"/>
    </location>
</feature>
<feature type="region of interest" description="Disordered" evidence="1">
    <location>
        <begin position="1"/>
        <end position="22"/>
    </location>
</feature>
<accession>A0A0N1I3A2</accession>
<dbReference type="OrthoDB" id="265649at2759"/>
<dbReference type="OMA" id="MEMPSSV"/>
<feature type="compositionally biased region" description="Basic residues" evidence="1">
    <location>
        <begin position="8"/>
        <end position="18"/>
    </location>
</feature>
<comment type="caution">
    <text evidence="2">The sequence shown here is derived from an EMBL/GenBank/DDBJ whole genome shotgun (WGS) entry which is preliminary data.</text>
</comment>
<dbReference type="EMBL" id="LJSK01000257">
    <property type="protein sequence ID" value="KPI84458.1"/>
    <property type="molecule type" value="Genomic_DNA"/>
</dbReference>
<reference evidence="2 3" key="1">
    <citation type="journal article" date="2015" name="PLoS Pathog.">
        <title>Leptomonas seymouri: Adaptations to the Dixenous Life Cycle Analyzed by Genome Sequencing, Transcriptome Profiling and Co-infection with Leishmania donovani.</title>
        <authorList>
            <person name="Kraeva N."/>
            <person name="Butenko A."/>
            <person name="Hlavacova J."/>
            <person name="Kostygov A."/>
            <person name="Myskova J."/>
            <person name="Grybchuk D."/>
            <person name="Lestinova T."/>
            <person name="Votypka J."/>
            <person name="Volf P."/>
            <person name="Opperdoes F."/>
            <person name="Flegontov P."/>
            <person name="Lukes J."/>
            <person name="Yurchenko V."/>
        </authorList>
    </citation>
    <scope>NUCLEOTIDE SEQUENCE [LARGE SCALE GENOMIC DNA]</scope>
    <source>
        <strain evidence="2 3">ATCC 30220</strain>
    </source>
</reference>
<evidence type="ECO:0000313" key="3">
    <source>
        <dbReference type="Proteomes" id="UP000038009"/>
    </source>
</evidence>
<proteinExistence type="predicted"/>
<protein>
    <submittedName>
        <fullName evidence="2">Uncharacterized protein</fullName>
    </submittedName>
</protein>
<dbReference type="AlphaFoldDB" id="A0A0N1I3A2"/>
<dbReference type="Proteomes" id="UP000038009">
    <property type="component" value="Unassembled WGS sequence"/>
</dbReference>
<evidence type="ECO:0000313" key="2">
    <source>
        <dbReference type="EMBL" id="KPI84458.1"/>
    </source>
</evidence>
<feature type="compositionally biased region" description="Basic and acidic residues" evidence="1">
    <location>
        <begin position="120"/>
        <end position="136"/>
    </location>
</feature>
<keyword evidence="3" id="KW-1185">Reference proteome</keyword>
<organism evidence="2 3">
    <name type="scientific">Leptomonas seymouri</name>
    <dbReference type="NCBI Taxonomy" id="5684"/>
    <lineage>
        <taxon>Eukaryota</taxon>
        <taxon>Discoba</taxon>
        <taxon>Euglenozoa</taxon>
        <taxon>Kinetoplastea</taxon>
        <taxon>Metakinetoplastina</taxon>
        <taxon>Trypanosomatida</taxon>
        <taxon>Trypanosomatidae</taxon>
        <taxon>Leishmaniinae</taxon>
        <taxon>Leptomonas</taxon>
    </lineage>
</organism>
<feature type="region of interest" description="Disordered" evidence="1">
    <location>
        <begin position="117"/>
        <end position="164"/>
    </location>
</feature>